<dbReference type="Gene3D" id="3.40.630.30">
    <property type="match status" value="1"/>
</dbReference>
<evidence type="ECO:0000313" key="4">
    <source>
        <dbReference type="EMBL" id="MBA8889335.1"/>
    </source>
</evidence>
<evidence type="ECO:0000256" key="2">
    <source>
        <dbReference type="ARBA" id="ARBA00023315"/>
    </source>
</evidence>
<dbReference type="InterPro" id="IPR051016">
    <property type="entry name" value="Diverse_Substrate_AcTransf"/>
</dbReference>
<protein>
    <submittedName>
        <fullName evidence="4">GNAT superfamily N-acetyltransferase</fullName>
    </submittedName>
</protein>
<dbReference type="PROSITE" id="PS51186">
    <property type="entry name" value="GNAT"/>
    <property type="match status" value="1"/>
</dbReference>
<dbReference type="SUPFAM" id="SSF55729">
    <property type="entry name" value="Acyl-CoA N-acyltransferases (Nat)"/>
    <property type="match status" value="1"/>
</dbReference>
<keyword evidence="2" id="KW-0012">Acyltransferase</keyword>
<organism evidence="4 5">
    <name type="scientific">Dokdonella fugitiva</name>
    <dbReference type="NCBI Taxonomy" id="328517"/>
    <lineage>
        <taxon>Bacteria</taxon>
        <taxon>Pseudomonadati</taxon>
        <taxon>Pseudomonadota</taxon>
        <taxon>Gammaproteobacteria</taxon>
        <taxon>Lysobacterales</taxon>
        <taxon>Rhodanobacteraceae</taxon>
        <taxon>Dokdonella</taxon>
    </lineage>
</organism>
<dbReference type="Proteomes" id="UP000550401">
    <property type="component" value="Unassembled WGS sequence"/>
</dbReference>
<dbReference type="PANTHER" id="PTHR10545:SF29">
    <property type="entry name" value="GH14572P-RELATED"/>
    <property type="match status" value="1"/>
</dbReference>
<dbReference type="InterPro" id="IPR016181">
    <property type="entry name" value="Acyl_CoA_acyltransferase"/>
</dbReference>
<feature type="domain" description="N-acetyltransferase" evidence="3">
    <location>
        <begin position="4"/>
        <end position="149"/>
    </location>
</feature>
<dbReference type="Pfam" id="PF00583">
    <property type="entry name" value="Acetyltransf_1"/>
    <property type="match status" value="1"/>
</dbReference>
<dbReference type="PANTHER" id="PTHR10545">
    <property type="entry name" value="DIAMINE N-ACETYLTRANSFERASE"/>
    <property type="match status" value="1"/>
</dbReference>
<dbReference type="GO" id="GO:0008080">
    <property type="term" value="F:N-acetyltransferase activity"/>
    <property type="evidence" value="ECO:0007669"/>
    <property type="project" value="UniProtKB-ARBA"/>
</dbReference>
<comment type="caution">
    <text evidence="4">The sequence shown here is derived from an EMBL/GenBank/DDBJ whole genome shotgun (WGS) entry which is preliminary data.</text>
</comment>
<name>A0A839EZU6_9GAMM</name>
<sequence length="149" mass="16303">MTPVLVRCARGVDAAVLAVLCAEHAAYERAAFEGTREALRAALDASSPRLFAWLAECDGVAVGYASASFEYSTWQAREFLHMDCLYLREHARGAGVGRALFEATVAHARAFGCAELQWQTPAWNDGAARFYRRIGAAPASKLRYRFALA</sequence>
<dbReference type="InterPro" id="IPR000182">
    <property type="entry name" value="GNAT_dom"/>
</dbReference>
<reference evidence="4 5" key="1">
    <citation type="submission" date="2020-07" db="EMBL/GenBank/DDBJ databases">
        <title>Genomic Encyclopedia of Type Strains, Phase IV (KMG-V): Genome sequencing to study the core and pangenomes of soil and plant-associated prokaryotes.</title>
        <authorList>
            <person name="Whitman W."/>
        </authorList>
    </citation>
    <scope>NUCLEOTIDE SEQUENCE [LARGE SCALE GENOMIC DNA]</scope>
    <source>
        <strain evidence="4 5">RH2WT43</strain>
    </source>
</reference>
<evidence type="ECO:0000313" key="5">
    <source>
        <dbReference type="Proteomes" id="UP000550401"/>
    </source>
</evidence>
<dbReference type="EMBL" id="JACGXL010000006">
    <property type="protein sequence ID" value="MBA8889335.1"/>
    <property type="molecule type" value="Genomic_DNA"/>
</dbReference>
<dbReference type="CDD" id="cd04301">
    <property type="entry name" value="NAT_SF"/>
    <property type="match status" value="1"/>
</dbReference>
<evidence type="ECO:0000259" key="3">
    <source>
        <dbReference type="PROSITE" id="PS51186"/>
    </source>
</evidence>
<evidence type="ECO:0000256" key="1">
    <source>
        <dbReference type="ARBA" id="ARBA00022679"/>
    </source>
</evidence>
<dbReference type="AlphaFoldDB" id="A0A839EZU6"/>
<keyword evidence="1 4" id="KW-0808">Transferase</keyword>
<dbReference type="RefSeq" id="WP_182532372.1">
    <property type="nucleotide sequence ID" value="NZ_JACGXL010000006.1"/>
</dbReference>
<keyword evidence="5" id="KW-1185">Reference proteome</keyword>
<accession>A0A839EZU6</accession>
<proteinExistence type="predicted"/>
<gene>
    <name evidence="4" type="ORF">FHW12_003578</name>
</gene>